<dbReference type="SUPFAM" id="SSF51905">
    <property type="entry name" value="FAD/NAD(P)-binding domain"/>
    <property type="match status" value="1"/>
</dbReference>
<accession>A0AAD4SX04</accession>
<evidence type="ECO:0000313" key="2">
    <source>
        <dbReference type="EMBL" id="KAI3925593.1"/>
    </source>
</evidence>
<dbReference type="InterPro" id="IPR036188">
    <property type="entry name" value="FAD/NAD-bd_sf"/>
</dbReference>
<dbReference type="GO" id="GO:0007264">
    <property type="term" value="P:small GTPase-mediated signal transduction"/>
    <property type="evidence" value="ECO:0007669"/>
    <property type="project" value="InterPro"/>
</dbReference>
<comment type="similarity">
    <text evidence="1">Belongs to the Rab GDI family.</text>
</comment>
<dbReference type="GO" id="GO:0016192">
    <property type="term" value="P:vesicle-mediated transport"/>
    <property type="evidence" value="ECO:0007669"/>
    <property type="project" value="TreeGrafter"/>
</dbReference>
<evidence type="ECO:0000313" key="3">
    <source>
        <dbReference type="Proteomes" id="UP001202328"/>
    </source>
</evidence>
<name>A0AAD4SX04_9MAGN</name>
<dbReference type="PANTHER" id="PTHR11787">
    <property type="entry name" value="RAB GDP-DISSOCIATION INHIBITOR"/>
    <property type="match status" value="1"/>
</dbReference>
<dbReference type="PANTHER" id="PTHR11787:SF4">
    <property type="entry name" value="CHM, RAB ESCORT PROTEIN 1"/>
    <property type="match status" value="1"/>
</dbReference>
<dbReference type="Proteomes" id="UP001202328">
    <property type="component" value="Unassembled WGS sequence"/>
</dbReference>
<dbReference type="Gene3D" id="3.50.50.60">
    <property type="entry name" value="FAD/NAD(P)-binding domain"/>
    <property type="match status" value="1"/>
</dbReference>
<sequence length="329" mass="36534">MSEEENVSYPTIDPSVFDLIVVGTGLPESIIAANVSVAGKTILHVDANSFYGSSFSSLLLDDITSFLHAQKTLPESTLSHGSDVGGSSNVDGEKDYVIFDPKTKSIYSDIEISSLPEEESVKACSRNFIYGANGELSAVPDSRSAIFKDRRSAEHAEGSDESRRMKDEDLESPFVEFLNKQRLPTKMDFYSRSFSLLLSIINGHRLVYKGVRLASGQEILSQHLVINPSVTGPSPPLSRLPLMCVKVLGPATIYDDILIVVQQCESVVQQWIDCLRHEPIANLLQIPSGISHETSSIHMKLFSQFFPHNLFDQKQAFTSKILNRKKYKY</sequence>
<dbReference type="GO" id="GO:0005092">
    <property type="term" value="F:GDP-dissociation inhibitor activity"/>
    <property type="evidence" value="ECO:0007669"/>
    <property type="project" value="InterPro"/>
</dbReference>
<evidence type="ECO:0008006" key="4">
    <source>
        <dbReference type="Google" id="ProtNLM"/>
    </source>
</evidence>
<dbReference type="GO" id="GO:0005829">
    <property type="term" value="C:cytosol"/>
    <property type="evidence" value="ECO:0007669"/>
    <property type="project" value="TreeGrafter"/>
</dbReference>
<dbReference type="PRINTS" id="PR00891">
    <property type="entry name" value="RABGDIREP"/>
</dbReference>
<keyword evidence="3" id="KW-1185">Reference proteome</keyword>
<protein>
    <recommendedName>
        <fullName evidence="4">Rab escort protein</fullName>
    </recommendedName>
</protein>
<dbReference type="GO" id="GO:0005634">
    <property type="term" value="C:nucleus"/>
    <property type="evidence" value="ECO:0007669"/>
    <property type="project" value="TreeGrafter"/>
</dbReference>
<proteinExistence type="inferred from homology"/>
<comment type="caution">
    <text evidence="2">The sequence shown here is derived from an EMBL/GenBank/DDBJ whole genome shotgun (WGS) entry which is preliminary data.</text>
</comment>
<evidence type="ECO:0000256" key="1">
    <source>
        <dbReference type="ARBA" id="ARBA00005593"/>
    </source>
</evidence>
<organism evidence="2 3">
    <name type="scientific">Papaver atlanticum</name>
    <dbReference type="NCBI Taxonomy" id="357466"/>
    <lineage>
        <taxon>Eukaryota</taxon>
        <taxon>Viridiplantae</taxon>
        <taxon>Streptophyta</taxon>
        <taxon>Embryophyta</taxon>
        <taxon>Tracheophyta</taxon>
        <taxon>Spermatophyta</taxon>
        <taxon>Magnoliopsida</taxon>
        <taxon>Ranunculales</taxon>
        <taxon>Papaveraceae</taxon>
        <taxon>Papaveroideae</taxon>
        <taxon>Papaver</taxon>
    </lineage>
</organism>
<gene>
    <name evidence="2" type="ORF">MKW98_001447</name>
</gene>
<reference evidence="2" key="1">
    <citation type="submission" date="2022-04" db="EMBL/GenBank/DDBJ databases">
        <title>A functionally conserved STORR gene fusion in Papaver species that diverged 16.8 million years ago.</title>
        <authorList>
            <person name="Catania T."/>
        </authorList>
    </citation>
    <scope>NUCLEOTIDE SEQUENCE</scope>
    <source>
        <strain evidence="2">S-188037</strain>
    </source>
</reference>
<dbReference type="InterPro" id="IPR018203">
    <property type="entry name" value="GDP_dissociation_inhibitor"/>
</dbReference>
<dbReference type="AlphaFoldDB" id="A0AAD4SX04"/>
<dbReference type="GO" id="GO:0005968">
    <property type="term" value="C:Rab-protein geranylgeranyltransferase complex"/>
    <property type="evidence" value="ECO:0007669"/>
    <property type="project" value="TreeGrafter"/>
</dbReference>
<dbReference type="Pfam" id="PF00996">
    <property type="entry name" value="GDI"/>
    <property type="match status" value="1"/>
</dbReference>
<dbReference type="EMBL" id="JAJJMB010008074">
    <property type="protein sequence ID" value="KAI3925593.1"/>
    <property type="molecule type" value="Genomic_DNA"/>
</dbReference>